<dbReference type="InterPro" id="IPR045274">
    <property type="entry name" value="WAK-like"/>
</dbReference>
<dbReference type="FunFam" id="2.10.25.10:FF:000038">
    <property type="entry name" value="Fibrillin 2"/>
    <property type="match status" value="1"/>
</dbReference>
<dbReference type="Pfam" id="PF00069">
    <property type="entry name" value="Pkinase"/>
    <property type="match status" value="1"/>
</dbReference>
<dbReference type="AlphaFoldDB" id="A0A5N6M459"/>
<dbReference type="Gene3D" id="3.30.200.20">
    <property type="entry name" value="Phosphorylase Kinase, domain 1"/>
    <property type="match status" value="1"/>
</dbReference>
<dbReference type="Pfam" id="PF13947">
    <property type="entry name" value="GUB_WAK_bind"/>
    <property type="match status" value="1"/>
</dbReference>
<keyword evidence="7 22" id="KW-0732">Signal</keyword>
<dbReference type="FunFam" id="1.10.510.10:FF:000084">
    <property type="entry name" value="Wall-associated receptor kinase 2"/>
    <property type="match status" value="1"/>
</dbReference>
<evidence type="ECO:0000313" key="26">
    <source>
        <dbReference type="Proteomes" id="UP000326396"/>
    </source>
</evidence>
<dbReference type="Gene3D" id="1.10.510.10">
    <property type="entry name" value="Transferase(Phosphotransferase) domain 1"/>
    <property type="match status" value="1"/>
</dbReference>
<dbReference type="InterPro" id="IPR000719">
    <property type="entry name" value="Prot_kinase_dom"/>
</dbReference>
<feature type="binding site" evidence="20">
    <location>
        <position position="460"/>
    </location>
    <ligand>
        <name>ATP</name>
        <dbReference type="ChEBI" id="CHEBI:30616"/>
    </ligand>
</feature>
<dbReference type="FunFam" id="3.30.200.20:FF:000043">
    <property type="entry name" value="Wall-associated receptor kinase 2"/>
    <property type="match status" value="1"/>
</dbReference>
<dbReference type="OrthoDB" id="4062651at2759"/>
<keyword evidence="15" id="KW-0325">Glycoprotein</keyword>
<dbReference type="InterPro" id="IPR017441">
    <property type="entry name" value="Protein_kinase_ATP_BS"/>
</dbReference>
<evidence type="ECO:0000256" key="1">
    <source>
        <dbReference type="ARBA" id="ARBA00004479"/>
    </source>
</evidence>
<name>A0A5N6M459_9ASTR</name>
<dbReference type="PROSITE" id="PS50011">
    <property type="entry name" value="PROTEIN_KINASE_DOM"/>
    <property type="match status" value="1"/>
</dbReference>
<keyword evidence="5" id="KW-0808">Transferase</keyword>
<keyword evidence="2" id="KW-0723">Serine/threonine-protein kinase</keyword>
<evidence type="ECO:0000256" key="10">
    <source>
        <dbReference type="ARBA" id="ARBA00022777"/>
    </source>
</evidence>
<evidence type="ECO:0000256" key="4">
    <source>
        <dbReference type="ARBA" id="ARBA00022553"/>
    </source>
</evidence>
<keyword evidence="12 21" id="KW-1133">Transmembrane helix</keyword>
<feature type="signal peptide" evidence="22">
    <location>
        <begin position="1"/>
        <end position="23"/>
    </location>
</feature>
<evidence type="ECO:0000256" key="17">
    <source>
        <dbReference type="ARBA" id="ARBA00047951"/>
    </source>
</evidence>
<keyword evidence="13 21" id="KW-0472">Membrane</keyword>
<protein>
    <recommendedName>
        <fullName evidence="27">Protein kinase domain-containing protein</fullName>
    </recommendedName>
</protein>
<evidence type="ECO:0000256" key="18">
    <source>
        <dbReference type="ARBA" id="ARBA00058961"/>
    </source>
</evidence>
<proteinExistence type="predicted"/>
<feature type="chain" id="PRO_5024424872" description="Protein kinase domain-containing protein" evidence="22">
    <location>
        <begin position="24"/>
        <end position="759"/>
    </location>
</feature>
<dbReference type="PROSITE" id="PS01187">
    <property type="entry name" value="EGF_CA"/>
    <property type="match status" value="1"/>
</dbReference>
<evidence type="ECO:0000256" key="21">
    <source>
        <dbReference type="SAM" id="Phobius"/>
    </source>
</evidence>
<comment type="catalytic activity">
    <reaction evidence="16">
        <text>L-seryl-[protein] + ATP = O-phospho-L-seryl-[protein] + ADP + H(+)</text>
        <dbReference type="Rhea" id="RHEA:17989"/>
        <dbReference type="Rhea" id="RHEA-COMP:9863"/>
        <dbReference type="Rhea" id="RHEA-COMP:11604"/>
        <dbReference type="ChEBI" id="CHEBI:15378"/>
        <dbReference type="ChEBI" id="CHEBI:29999"/>
        <dbReference type="ChEBI" id="CHEBI:30616"/>
        <dbReference type="ChEBI" id="CHEBI:83421"/>
        <dbReference type="ChEBI" id="CHEBI:456216"/>
    </reaction>
</comment>
<dbReference type="PROSITE" id="PS00010">
    <property type="entry name" value="ASX_HYDROXYL"/>
    <property type="match status" value="1"/>
</dbReference>
<evidence type="ECO:0000256" key="8">
    <source>
        <dbReference type="ARBA" id="ARBA00022737"/>
    </source>
</evidence>
<dbReference type="GO" id="GO:0030247">
    <property type="term" value="F:polysaccharide binding"/>
    <property type="evidence" value="ECO:0007669"/>
    <property type="project" value="InterPro"/>
</dbReference>
<evidence type="ECO:0000256" key="6">
    <source>
        <dbReference type="ARBA" id="ARBA00022692"/>
    </source>
</evidence>
<dbReference type="InterPro" id="IPR001881">
    <property type="entry name" value="EGF-like_Ca-bd_dom"/>
</dbReference>
<dbReference type="SMART" id="SM00220">
    <property type="entry name" value="S_TKc"/>
    <property type="match status" value="1"/>
</dbReference>
<dbReference type="Proteomes" id="UP000326396">
    <property type="component" value="Linkage Group LG7"/>
</dbReference>
<evidence type="ECO:0000256" key="2">
    <source>
        <dbReference type="ARBA" id="ARBA00022527"/>
    </source>
</evidence>
<dbReference type="InterPro" id="IPR018097">
    <property type="entry name" value="EGF_Ca-bd_CS"/>
</dbReference>
<gene>
    <name evidence="25" type="ORF">E3N88_35593</name>
</gene>
<evidence type="ECO:0000256" key="15">
    <source>
        <dbReference type="ARBA" id="ARBA00023180"/>
    </source>
</evidence>
<evidence type="ECO:0000256" key="14">
    <source>
        <dbReference type="ARBA" id="ARBA00023157"/>
    </source>
</evidence>
<reference evidence="25 26" key="1">
    <citation type="submission" date="2019-05" db="EMBL/GenBank/DDBJ databases">
        <title>Mikania micrantha, genome provides insights into the molecular mechanism of rapid growth.</title>
        <authorList>
            <person name="Liu B."/>
        </authorList>
    </citation>
    <scope>NUCLEOTIDE SEQUENCE [LARGE SCALE GENOMIC DNA]</scope>
    <source>
        <strain evidence="25">NLD-2019</strain>
        <tissue evidence="25">Leaf</tissue>
    </source>
</reference>
<keyword evidence="26" id="KW-1185">Reference proteome</keyword>
<evidence type="ECO:0000256" key="19">
    <source>
        <dbReference type="PROSITE-ProRule" id="PRU00076"/>
    </source>
</evidence>
<dbReference type="PANTHER" id="PTHR27005:SF283">
    <property type="entry name" value="OS02G0633066 PROTEIN"/>
    <property type="match status" value="1"/>
</dbReference>
<dbReference type="GO" id="GO:0005524">
    <property type="term" value="F:ATP binding"/>
    <property type="evidence" value="ECO:0007669"/>
    <property type="project" value="UniProtKB-UniRule"/>
</dbReference>
<keyword evidence="8" id="KW-0677">Repeat</keyword>
<dbReference type="SMART" id="SM00179">
    <property type="entry name" value="EGF_CA"/>
    <property type="match status" value="2"/>
</dbReference>
<dbReference type="CDD" id="cd00054">
    <property type="entry name" value="EGF_CA"/>
    <property type="match status" value="1"/>
</dbReference>
<dbReference type="Gene3D" id="2.10.25.10">
    <property type="entry name" value="Laminin"/>
    <property type="match status" value="2"/>
</dbReference>
<dbReference type="CDD" id="cd14066">
    <property type="entry name" value="STKc_IRAK"/>
    <property type="match status" value="1"/>
</dbReference>
<evidence type="ECO:0000256" key="20">
    <source>
        <dbReference type="PROSITE-ProRule" id="PRU10141"/>
    </source>
</evidence>
<dbReference type="SUPFAM" id="SSF57196">
    <property type="entry name" value="EGF/Laminin"/>
    <property type="match status" value="1"/>
</dbReference>
<dbReference type="InterPro" id="IPR011009">
    <property type="entry name" value="Kinase-like_dom_sf"/>
</dbReference>
<comment type="caution">
    <text evidence="25">The sequence shown here is derived from an EMBL/GenBank/DDBJ whole genome shotgun (WGS) entry which is preliminary data.</text>
</comment>
<dbReference type="SUPFAM" id="SSF56112">
    <property type="entry name" value="Protein kinase-like (PK-like)"/>
    <property type="match status" value="1"/>
</dbReference>
<dbReference type="GO" id="GO:0005886">
    <property type="term" value="C:plasma membrane"/>
    <property type="evidence" value="ECO:0007669"/>
    <property type="project" value="TreeGrafter"/>
</dbReference>
<accession>A0A5N6M459</accession>
<keyword evidence="11 20" id="KW-0067">ATP-binding</keyword>
<dbReference type="Pfam" id="PF07645">
    <property type="entry name" value="EGF_CA"/>
    <property type="match status" value="1"/>
</dbReference>
<dbReference type="PROSITE" id="PS50026">
    <property type="entry name" value="EGF_3"/>
    <property type="match status" value="1"/>
</dbReference>
<dbReference type="InterPro" id="IPR000152">
    <property type="entry name" value="EGF-type_Asp/Asn_hydroxyl_site"/>
</dbReference>
<evidence type="ECO:0000256" key="7">
    <source>
        <dbReference type="ARBA" id="ARBA00022729"/>
    </source>
</evidence>
<evidence type="ECO:0000256" key="16">
    <source>
        <dbReference type="ARBA" id="ARBA00047558"/>
    </source>
</evidence>
<feature type="transmembrane region" description="Helical" evidence="21">
    <location>
        <begin position="359"/>
        <end position="381"/>
    </location>
</feature>
<evidence type="ECO:0000256" key="12">
    <source>
        <dbReference type="ARBA" id="ARBA00022989"/>
    </source>
</evidence>
<dbReference type="PROSITE" id="PS00107">
    <property type="entry name" value="PROTEIN_KINASE_ATP"/>
    <property type="match status" value="1"/>
</dbReference>
<evidence type="ECO:0000313" key="25">
    <source>
        <dbReference type="EMBL" id="KAD3067713.1"/>
    </source>
</evidence>
<dbReference type="InterPro" id="IPR049883">
    <property type="entry name" value="NOTCH1_EGF-like"/>
</dbReference>
<evidence type="ECO:0000256" key="3">
    <source>
        <dbReference type="ARBA" id="ARBA00022536"/>
    </source>
</evidence>
<comment type="subcellular location">
    <subcellularLocation>
        <location evidence="1">Membrane</location>
        <topology evidence="1">Single-pass type I membrane protein</topology>
    </subcellularLocation>
</comment>
<evidence type="ECO:0008006" key="27">
    <source>
        <dbReference type="Google" id="ProtNLM"/>
    </source>
</evidence>
<organism evidence="25 26">
    <name type="scientific">Mikania micrantha</name>
    <name type="common">bitter vine</name>
    <dbReference type="NCBI Taxonomy" id="192012"/>
    <lineage>
        <taxon>Eukaryota</taxon>
        <taxon>Viridiplantae</taxon>
        <taxon>Streptophyta</taxon>
        <taxon>Embryophyta</taxon>
        <taxon>Tracheophyta</taxon>
        <taxon>Spermatophyta</taxon>
        <taxon>Magnoliopsida</taxon>
        <taxon>eudicotyledons</taxon>
        <taxon>Gunneridae</taxon>
        <taxon>Pentapetalae</taxon>
        <taxon>asterids</taxon>
        <taxon>campanulids</taxon>
        <taxon>Asterales</taxon>
        <taxon>Asteraceae</taxon>
        <taxon>Asteroideae</taxon>
        <taxon>Heliantheae alliance</taxon>
        <taxon>Eupatorieae</taxon>
        <taxon>Mikania</taxon>
    </lineage>
</organism>
<keyword evidence="3 19" id="KW-0245">EGF-like domain</keyword>
<evidence type="ECO:0000256" key="11">
    <source>
        <dbReference type="ARBA" id="ARBA00022840"/>
    </source>
</evidence>
<evidence type="ECO:0000256" key="9">
    <source>
        <dbReference type="ARBA" id="ARBA00022741"/>
    </source>
</evidence>
<dbReference type="GO" id="GO:0007166">
    <property type="term" value="P:cell surface receptor signaling pathway"/>
    <property type="evidence" value="ECO:0007669"/>
    <property type="project" value="InterPro"/>
</dbReference>
<dbReference type="GO" id="GO:0005509">
    <property type="term" value="F:calcium ion binding"/>
    <property type="evidence" value="ECO:0007669"/>
    <property type="project" value="InterPro"/>
</dbReference>
<evidence type="ECO:0000259" key="23">
    <source>
        <dbReference type="PROSITE" id="PS50011"/>
    </source>
</evidence>
<evidence type="ECO:0000256" key="13">
    <source>
        <dbReference type="ARBA" id="ARBA00023136"/>
    </source>
</evidence>
<feature type="domain" description="Protein kinase" evidence="23">
    <location>
        <begin position="431"/>
        <end position="713"/>
    </location>
</feature>
<dbReference type="GO" id="GO:0004674">
    <property type="term" value="F:protein serine/threonine kinase activity"/>
    <property type="evidence" value="ECO:0007669"/>
    <property type="project" value="UniProtKB-KW"/>
</dbReference>
<feature type="domain" description="EGF-like" evidence="24">
    <location>
        <begin position="306"/>
        <end position="339"/>
    </location>
</feature>
<evidence type="ECO:0000256" key="5">
    <source>
        <dbReference type="ARBA" id="ARBA00022679"/>
    </source>
</evidence>
<dbReference type="PROSITE" id="PS00108">
    <property type="entry name" value="PROTEIN_KINASE_ST"/>
    <property type="match status" value="1"/>
</dbReference>
<comment type="catalytic activity">
    <reaction evidence="17">
        <text>L-threonyl-[protein] + ATP = O-phospho-L-threonyl-[protein] + ADP + H(+)</text>
        <dbReference type="Rhea" id="RHEA:46608"/>
        <dbReference type="Rhea" id="RHEA-COMP:11060"/>
        <dbReference type="Rhea" id="RHEA-COMP:11605"/>
        <dbReference type="ChEBI" id="CHEBI:15378"/>
        <dbReference type="ChEBI" id="CHEBI:30013"/>
        <dbReference type="ChEBI" id="CHEBI:30616"/>
        <dbReference type="ChEBI" id="CHEBI:61977"/>
        <dbReference type="ChEBI" id="CHEBI:456216"/>
    </reaction>
</comment>
<keyword evidence="6 21" id="KW-0812">Transmembrane</keyword>
<keyword evidence="14" id="KW-1015">Disulfide bond</keyword>
<keyword evidence="9 20" id="KW-0547">Nucleotide-binding</keyword>
<dbReference type="SMART" id="SM00181">
    <property type="entry name" value="EGF"/>
    <property type="match status" value="2"/>
</dbReference>
<keyword evidence="4" id="KW-0597">Phosphoprotein</keyword>
<dbReference type="InterPro" id="IPR025287">
    <property type="entry name" value="WAK_GUB"/>
</dbReference>
<comment type="function">
    <text evidence="18">Serine/threonine-protein kinase that may function as a signaling receptor of extracellular matrix component. Binding to pectin may have significance in the control of cell expansion, morphogenesis and development.</text>
</comment>
<sequence>MNFTINFELFVLFFVLTITNSSSQSTTAGDVITITKGTNVVKPGCQSQCGNVTIPYPFGIGPGCFLSEWFETTCNTSVNPPRTQIGGLPILEFTDYTFRVLNKVATTCYDPLGNITQNDPISTSLGLSSPFSFSQKNQFFLIGCDDVALIANPQRVDYTIGCIALCSNRDDVLNGSCSGVGCCQTSIPKGFKWYYTSIGTMVANHTTIWSFNPCAYSFLGEQDRFTFHGLSDFMDPGFTNRTRASVPMLVDWVVGNLSCSEARTAGVLACQPNSRCVDSDTGVPGYRCVCNDGYEGQPYLEPGCQDVNECEDPNNICDGVCTNTPGGYTCSCQDGYVGDGLKNGRGCVKKSSEFPVIKFSLGMGFGFLAVLVGTTWLYFAIKKRNLVKLRQKMFQKNGGLLLKQHIMTNEGNVDSTKVFTAQELEKATNNYAEDRILGRGGYGTVYKGTLSNQQVVAIKKSRVMDETEIESFINEVIILTKVHHRNVVKLLGCCLETDVPLLVYEYVSNGTLFNHIHGKGTMPWLSWENRLRVAAEAAGALSYLHSAASTPVIHRDVKSANILLDDNYITKIADFGASRLISLDQTEVATLVKGTRGYLDPEYFQTSLLTEKSDVYSFGVVLAELLTGEKPLSMERTQEQKNLSTYFIIALKENRLFQILEARVVREGTLEQLQLISELVKRCLNLTGDERPTMREVATELEGLRKFTQHPWVNRHVDEENAYLLNKDNEEADLYVESINPYSSTREISTSYGIDNGLL</sequence>
<dbReference type="InterPro" id="IPR000742">
    <property type="entry name" value="EGF"/>
</dbReference>
<comment type="caution">
    <text evidence="19">Lacks conserved residue(s) required for the propagation of feature annotation.</text>
</comment>
<dbReference type="PANTHER" id="PTHR27005">
    <property type="entry name" value="WALL-ASSOCIATED RECEPTOR KINASE-LIKE 21"/>
    <property type="match status" value="1"/>
</dbReference>
<dbReference type="InterPro" id="IPR008271">
    <property type="entry name" value="Ser/Thr_kinase_AS"/>
</dbReference>
<keyword evidence="10" id="KW-0418">Kinase</keyword>
<dbReference type="EMBL" id="SZYD01000017">
    <property type="protein sequence ID" value="KAD3067713.1"/>
    <property type="molecule type" value="Genomic_DNA"/>
</dbReference>
<evidence type="ECO:0000256" key="22">
    <source>
        <dbReference type="SAM" id="SignalP"/>
    </source>
</evidence>
<evidence type="ECO:0000259" key="24">
    <source>
        <dbReference type="PROSITE" id="PS50026"/>
    </source>
</evidence>